<dbReference type="AlphaFoldDB" id="A0A0L6UZI9"/>
<feature type="region of interest" description="Disordered" evidence="1">
    <location>
        <begin position="1"/>
        <end position="31"/>
    </location>
</feature>
<evidence type="ECO:0000313" key="3">
    <source>
        <dbReference type="Proteomes" id="UP000037035"/>
    </source>
</evidence>
<sequence>MHKSKKRKKKCRRGPYCAPGKHNPKATSHDAKHCWQLHPEQRPNSSKTQIVSNYPTTQLVEADDGHESEVSLLLTESARKPTVLDSGATHHLISQSQLQEFLQEKLKMPKYIQKDSSQEKMYISN</sequence>
<keyword evidence="3" id="KW-1185">Reference proteome</keyword>
<dbReference type="OrthoDB" id="1105271at2759"/>
<name>A0A0L6UZI9_9BASI</name>
<comment type="caution">
    <text evidence="2">The sequence shown here is derived from an EMBL/GenBank/DDBJ whole genome shotgun (WGS) entry which is preliminary data.</text>
</comment>
<dbReference type="EMBL" id="LAVV01008069">
    <property type="protein sequence ID" value="KNZ53879.1"/>
    <property type="molecule type" value="Genomic_DNA"/>
</dbReference>
<feature type="compositionally biased region" description="Basic residues" evidence="1">
    <location>
        <begin position="1"/>
        <end position="13"/>
    </location>
</feature>
<reference evidence="2 3" key="1">
    <citation type="submission" date="2015-08" db="EMBL/GenBank/DDBJ databases">
        <title>Next Generation Sequencing and Analysis of the Genome of Puccinia sorghi L Schw, the Causal Agent of Maize Common Rust.</title>
        <authorList>
            <person name="Rochi L."/>
            <person name="Burguener G."/>
            <person name="Darino M."/>
            <person name="Turjanski A."/>
            <person name="Kreff E."/>
            <person name="Dieguez M.J."/>
            <person name="Sacco F."/>
        </authorList>
    </citation>
    <scope>NUCLEOTIDE SEQUENCE [LARGE SCALE GENOMIC DNA]</scope>
    <source>
        <strain evidence="2 3">RO10H11247</strain>
    </source>
</reference>
<organism evidence="2 3">
    <name type="scientific">Puccinia sorghi</name>
    <dbReference type="NCBI Taxonomy" id="27349"/>
    <lineage>
        <taxon>Eukaryota</taxon>
        <taxon>Fungi</taxon>
        <taxon>Dikarya</taxon>
        <taxon>Basidiomycota</taxon>
        <taxon>Pucciniomycotina</taxon>
        <taxon>Pucciniomycetes</taxon>
        <taxon>Pucciniales</taxon>
        <taxon>Pucciniaceae</taxon>
        <taxon>Puccinia</taxon>
    </lineage>
</organism>
<evidence type="ECO:0000256" key="1">
    <source>
        <dbReference type="SAM" id="MobiDB-lite"/>
    </source>
</evidence>
<protein>
    <submittedName>
        <fullName evidence="2">Uncharacterized protein</fullName>
    </submittedName>
</protein>
<proteinExistence type="predicted"/>
<accession>A0A0L6UZI9</accession>
<evidence type="ECO:0000313" key="2">
    <source>
        <dbReference type="EMBL" id="KNZ53879.1"/>
    </source>
</evidence>
<dbReference type="Proteomes" id="UP000037035">
    <property type="component" value="Unassembled WGS sequence"/>
</dbReference>
<gene>
    <name evidence="2" type="ORF">VP01_310g2</name>
</gene>
<dbReference type="VEuPathDB" id="FungiDB:VP01_310g2"/>